<dbReference type="InterPro" id="IPR009075">
    <property type="entry name" value="AcylCo_DH/oxidase_C"/>
</dbReference>
<accession>A0A3N0DVM5</accession>
<reference evidence="10 11" key="1">
    <citation type="submission" date="2018-11" db="EMBL/GenBank/DDBJ databases">
        <authorList>
            <person name="Li F."/>
        </authorList>
    </citation>
    <scope>NUCLEOTIDE SEQUENCE [LARGE SCALE GENOMIC DNA]</scope>
    <source>
        <strain evidence="10 11">KIS18-7</strain>
    </source>
</reference>
<dbReference type="InterPro" id="IPR052161">
    <property type="entry name" value="Mycobact_Acyl-CoA_DH"/>
</dbReference>
<dbReference type="SUPFAM" id="SSF56645">
    <property type="entry name" value="Acyl-CoA dehydrogenase NM domain-like"/>
    <property type="match status" value="2"/>
</dbReference>
<dbReference type="InterPro" id="IPR037069">
    <property type="entry name" value="AcylCoA_DH/ox_N_sf"/>
</dbReference>
<evidence type="ECO:0000259" key="8">
    <source>
        <dbReference type="Pfam" id="PF02770"/>
    </source>
</evidence>
<dbReference type="InterPro" id="IPR046373">
    <property type="entry name" value="Acyl-CoA_Oxase/DH_mid-dom_sf"/>
</dbReference>
<dbReference type="Pfam" id="PF02771">
    <property type="entry name" value="Acyl-CoA_dh_N"/>
    <property type="match status" value="2"/>
</dbReference>
<feature type="domain" description="Acyl-CoA dehydrogenase/oxidase N-terminal" evidence="9">
    <location>
        <begin position="6"/>
        <end position="90"/>
    </location>
</feature>
<proteinExistence type="inferred from homology"/>
<dbReference type="Gene3D" id="1.10.540.10">
    <property type="entry name" value="Acyl-CoA dehydrogenase/oxidase, N-terminal domain"/>
    <property type="match status" value="2"/>
</dbReference>
<feature type="domain" description="Acyl-CoA dehydrogenase/oxidase C-terminal" evidence="7">
    <location>
        <begin position="190"/>
        <end position="315"/>
    </location>
</feature>
<evidence type="ECO:0000313" key="11">
    <source>
        <dbReference type="Proteomes" id="UP000277094"/>
    </source>
</evidence>
<organism evidence="10 11">
    <name type="scientific">Nocardioides marmorisolisilvae</name>
    <dbReference type="NCBI Taxonomy" id="1542737"/>
    <lineage>
        <taxon>Bacteria</taxon>
        <taxon>Bacillati</taxon>
        <taxon>Actinomycetota</taxon>
        <taxon>Actinomycetes</taxon>
        <taxon>Propionibacteriales</taxon>
        <taxon>Nocardioidaceae</taxon>
        <taxon>Nocardioides</taxon>
    </lineage>
</organism>
<keyword evidence="11" id="KW-1185">Reference proteome</keyword>
<keyword evidence="3 6" id="KW-0285">Flavoprotein</keyword>
<gene>
    <name evidence="10" type="ORF">EFL95_11190</name>
</gene>
<dbReference type="PANTHER" id="PTHR43292">
    <property type="entry name" value="ACYL-COA DEHYDROGENASE"/>
    <property type="match status" value="1"/>
</dbReference>
<dbReference type="EMBL" id="RJSG01000002">
    <property type="protein sequence ID" value="RNL79536.1"/>
    <property type="molecule type" value="Genomic_DNA"/>
</dbReference>
<evidence type="ECO:0000259" key="7">
    <source>
        <dbReference type="Pfam" id="PF00441"/>
    </source>
</evidence>
<dbReference type="InterPro" id="IPR009100">
    <property type="entry name" value="AcylCoA_DH/oxidase_NM_dom_sf"/>
</dbReference>
<dbReference type="InterPro" id="IPR006091">
    <property type="entry name" value="Acyl-CoA_Oxase/DH_mid-dom"/>
</dbReference>
<comment type="similarity">
    <text evidence="2 6">Belongs to the acyl-CoA dehydrogenase family.</text>
</comment>
<dbReference type="RefSeq" id="WP_123234038.1">
    <property type="nucleotide sequence ID" value="NZ_RJSG01000002.1"/>
</dbReference>
<protein>
    <submittedName>
        <fullName evidence="10">Acyl-CoA dehydrogenase</fullName>
    </submittedName>
</protein>
<dbReference type="Pfam" id="PF00441">
    <property type="entry name" value="Acyl-CoA_dh_1"/>
    <property type="match status" value="2"/>
</dbReference>
<dbReference type="Gene3D" id="1.20.140.10">
    <property type="entry name" value="Butyryl-CoA Dehydrogenase, subunit A, domain 3"/>
    <property type="match status" value="2"/>
</dbReference>
<comment type="caution">
    <text evidence="10">The sequence shown here is derived from an EMBL/GenBank/DDBJ whole genome shotgun (WGS) entry which is preliminary data.</text>
</comment>
<dbReference type="Pfam" id="PF02770">
    <property type="entry name" value="Acyl-CoA_dh_M"/>
    <property type="match status" value="1"/>
</dbReference>
<dbReference type="GO" id="GO:0050660">
    <property type="term" value="F:flavin adenine dinucleotide binding"/>
    <property type="evidence" value="ECO:0007669"/>
    <property type="project" value="InterPro"/>
</dbReference>
<dbReference type="PANTHER" id="PTHR43292:SF4">
    <property type="entry name" value="ACYL-COA DEHYDROGENASE FADE34"/>
    <property type="match status" value="1"/>
</dbReference>
<evidence type="ECO:0000256" key="4">
    <source>
        <dbReference type="ARBA" id="ARBA00022827"/>
    </source>
</evidence>
<name>A0A3N0DVM5_9ACTN</name>
<feature type="domain" description="Acyl-CoA dehydrogenase/oxidase C-terminal" evidence="7">
    <location>
        <begin position="544"/>
        <end position="685"/>
    </location>
</feature>
<evidence type="ECO:0000256" key="6">
    <source>
        <dbReference type="RuleBase" id="RU362125"/>
    </source>
</evidence>
<dbReference type="GO" id="GO:0016627">
    <property type="term" value="F:oxidoreductase activity, acting on the CH-CH group of donors"/>
    <property type="evidence" value="ECO:0007669"/>
    <property type="project" value="InterPro"/>
</dbReference>
<dbReference type="Proteomes" id="UP000277094">
    <property type="component" value="Unassembled WGS sequence"/>
</dbReference>
<dbReference type="Gene3D" id="2.40.110.10">
    <property type="entry name" value="Butyryl-CoA Dehydrogenase, subunit A, domain 2"/>
    <property type="match status" value="1"/>
</dbReference>
<dbReference type="FunFam" id="2.40.110.10:FF:000011">
    <property type="entry name" value="Acyl-CoA dehydrogenase FadE34"/>
    <property type="match status" value="1"/>
</dbReference>
<keyword evidence="5 6" id="KW-0560">Oxidoreductase</keyword>
<comment type="cofactor">
    <cofactor evidence="1 6">
        <name>FAD</name>
        <dbReference type="ChEBI" id="CHEBI:57692"/>
    </cofactor>
</comment>
<dbReference type="InterPro" id="IPR013786">
    <property type="entry name" value="AcylCoA_DH/ox_N"/>
</dbReference>
<evidence type="ECO:0000256" key="3">
    <source>
        <dbReference type="ARBA" id="ARBA00022630"/>
    </source>
</evidence>
<dbReference type="OrthoDB" id="4577375at2"/>
<evidence type="ECO:0000256" key="2">
    <source>
        <dbReference type="ARBA" id="ARBA00009347"/>
    </source>
</evidence>
<keyword evidence="4 6" id="KW-0274">FAD</keyword>
<evidence type="ECO:0000259" key="9">
    <source>
        <dbReference type="Pfam" id="PF02771"/>
    </source>
</evidence>
<feature type="domain" description="Acyl-CoA oxidase/dehydrogenase middle" evidence="8">
    <location>
        <begin position="438"/>
        <end position="532"/>
    </location>
</feature>
<evidence type="ECO:0000256" key="5">
    <source>
        <dbReference type="ARBA" id="ARBA00023002"/>
    </source>
</evidence>
<dbReference type="AlphaFoldDB" id="A0A3N0DVM5"/>
<dbReference type="SUPFAM" id="SSF47203">
    <property type="entry name" value="Acyl-CoA dehydrogenase C-terminal domain-like"/>
    <property type="match status" value="2"/>
</dbReference>
<evidence type="ECO:0000313" key="10">
    <source>
        <dbReference type="EMBL" id="RNL79536.1"/>
    </source>
</evidence>
<dbReference type="InterPro" id="IPR036250">
    <property type="entry name" value="AcylCo_DH-like_C"/>
</dbReference>
<sequence>MPIGISDEHAELAASVRKWAESQGSIAATRAAETDPEALAPWGALPAEMGLTAIALPESVGGGGGTLLDQAVVVEAAGYALVPGPFLPTVVAGLLYDDAELRAGIAAGEVTVGLGIDGRAVLGAGTTTHLSVPVGDGRHVLVHADAAEVRPGEAIDPTRTVAEVVLGAGAASGAPTYEASGVPLPLVVLAAAEASGIARWCLDTAVEYAKVREQFGKKIGAFQAVKHLCAEMLEVSESVTAAAWDAAEAVESDADQAAFAAGVAATICFDGAVEVAKACIQVLGGIGFTYEHDAHLYLRRAIALRAALGDTGAHAAGLAATAATGVRRSGEIDFGGLDAQFRDEARTEAQRIGALAESDRRAALADTGFLTPHWPAPFGLGAGPVQQLVVDQELQNAGVERPDLVIGAWAAPTILEGGTDEQRDRFVRPTLTGEIVWCQLFSEPGAGSDLASLRMKAERTEGGWVLNGQKVWNSMAERADFGVCLARTDAEAKPHAGISYFVVDMKSEGIDVRPLRELTGEALFNEVFFDNVFVPDDCLVGEVNGGWRLAVTTLANERVAMAGSKLGDSVELAIDLLAELDSPSAPEKVGRAIALAQVVKLLATRATLRSIAGQGPGAESSVAKLVGVRSRQDSAELAMELLGAEMFTGSERSLAANDLFLRNRCLSIAGGTTQILRNVAGERLLGLPRG</sequence>
<feature type="domain" description="Acyl-CoA dehydrogenase/oxidase N-terminal" evidence="9">
    <location>
        <begin position="358"/>
        <end position="434"/>
    </location>
</feature>
<dbReference type="GO" id="GO:0005886">
    <property type="term" value="C:plasma membrane"/>
    <property type="evidence" value="ECO:0007669"/>
    <property type="project" value="TreeGrafter"/>
</dbReference>
<evidence type="ECO:0000256" key="1">
    <source>
        <dbReference type="ARBA" id="ARBA00001974"/>
    </source>
</evidence>